<organism evidence="2 4">
    <name type="scientific">Roridomyces roridus</name>
    <dbReference type="NCBI Taxonomy" id="1738132"/>
    <lineage>
        <taxon>Eukaryota</taxon>
        <taxon>Fungi</taxon>
        <taxon>Dikarya</taxon>
        <taxon>Basidiomycota</taxon>
        <taxon>Agaricomycotina</taxon>
        <taxon>Agaricomycetes</taxon>
        <taxon>Agaricomycetidae</taxon>
        <taxon>Agaricales</taxon>
        <taxon>Marasmiineae</taxon>
        <taxon>Mycenaceae</taxon>
        <taxon>Roridomyces</taxon>
    </lineage>
</organism>
<dbReference type="SUPFAM" id="SSF52047">
    <property type="entry name" value="RNI-like"/>
    <property type="match status" value="1"/>
</dbReference>
<dbReference type="Proteomes" id="UP001221142">
    <property type="component" value="Unassembled WGS sequence"/>
</dbReference>
<evidence type="ECO:0000313" key="2">
    <source>
        <dbReference type="EMBL" id="KAJ7641210.1"/>
    </source>
</evidence>
<dbReference type="EMBL" id="JARKIF010000004">
    <property type="protein sequence ID" value="KAJ7641216.1"/>
    <property type="molecule type" value="Genomic_DNA"/>
</dbReference>
<evidence type="ECO:0008006" key="5">
    <source>
        <dbReference type="Google" id="ProtNLM"/>
    </source>
</evidence>
<sequence length="376" mass="42652">MNYSQAARAADRARVVELDAQIHELQEQIRVLQLERDPCKLRLDSYRYPVLTLPNEIVSEIFVQFLPPYPDCPPLWGLDSPTTLTHICCKWREIALADPMLWRSLSINSYVDDGDKQLQVVQAWLERSGSCPLSIDLESSHEYYEAPPKGYLIATFLHRERWQHGRLDLRAKEVALIEGPMPLLESLSLAVDHLRYTHPATMVGDLPRLRSVTLDDAHHGNWLPLSQLTALTLKDMHDTNYFILLQDAVNLVHLYLIQCTRLNSPPNNITLTRIETLVMLDCLGGQTLDLFTLPALRGLQWSGELEDEDPICTLTSLVSRSGCKLQQVLLTGTCDVSEESLQVAFPSIPKVTFETEYDWYSEGRTGFKNGLGLEPT</sequence>
<dbReference type="InterPro" id="IPR032675">
    <property type="entry name" value="LRR_dom_sf"/>
</dbReference>
<dbReference type="Gene3D" id="1.20.1280.50">
    <property type="match status" value="1"/>
</dbReference>
<evidence type="ECO:0000256" key="1">
    <source>
        <dbReference type="SAM" id="Coils"/>
    </source>
</evidence>
<keyword evidence="1" id="KW-0175">Coiled coil</keyword>
<dbReference type="AlphaFoldDB" id="A0AAD7FVA1"/>
<evidence type="ECO:0000313" key="4">
    <source>
        <dbReference type="Proteomes" id="UP001221142"/>
    </source>
</evidence>
<reference evidence="2" key="1">
    <citation type="submission" date="2023-03" db="EMBL/GenBank/DDBJ databases">
        <title>Massive genome expansion in bonnet fungi (Mycena s.s.) driven by repeated elements and novel gene families across ecological guilds.</title>
        <authorList>
            <consortium name="Lawrence Berkeley National Laboratory"/>
            <person name="Harder C.B."/>
            <person name="Miyauchi S."/>
            <person name="Viragh M."/>
            <person name="Kuo A."/>
            <person name="Thoen E."/>
            <person name="Andreopoulos B."/>
            <person name="Lu D."/>
            <person name="Skrede I."/>
            <person name="Drula E."/>
            <person name="Henrissat B."/>
            <person name="Morin E."/>
            <person name="Kohler A."/>
            <person name="Barry K."/>
            <person name="LaButti K."/>
            <person name="Morin E."/>
            <person name="Salamov A."/>
            <person name="Lipzen A."/>
            <person name="Mereny Z."/>
            <person name="Hegedus B."/>
            <person name="Baldrian P."/>
            <person name="Stursova M."/>
            <person name="Weitz H."/>
            <person name="Taylor A."/>
            <person name="Grigoriev I.V."/>
            <person name="Nagy L.G."/>
            <person name="Martin F."/>
            <person name="Kauserud H."/>
        </authorList>
    </citation>
    <scope>NUCLEOTIDE SEQUENCE</scope>
    <source>
        <strain evidence="2">9284</strain>
    </source>
</reference>
<dbReference type="Gene3D" id="3.80.10.10">
    <property type="entry name" value="Ribonuclease Inhibitor"/>
    <property type="match status" value="1"/>
</dbReference>
<keyword evidence="4" id="KW-1185">Reference proteome</keyword>
<gene>
    <name evidence="2" type="ORF">FB45DRAFT_353668</name>
    <name evidence="3" type="ORF">FB45DRAFT_353757</name>
</gene>
<proteinExistence type="predicted"/>
<dbReference type="EMBL" id="JARKIF010000004">
    <property type="protein sequence ID" value="KAJ7641210.1"/>
    <property type="molecule type" value="Genomic_DNA"/>
</dbReference>
<name>A0AAD7FVA1_9AGAR</name>
<evidence type="ECO:0000313" key="3">
    <source>
        <dbReference type="EMBL" id="KAJ7641216.1"/>
    </source>
</evidence>
<accession>A0AAD7FVA1</accession>
<protein>
    <recommendedName>
        <fullName evidence="5">F-box domain-containing protein</fullName>
    </recommendedName>
</protein>
<comment type="caution">
    <text evidence="2">The sequence shown here is derived from an EMBL/GenBank/DDBJ whole genome shotgun (WGS) entry which is preliminary data.</text>
</comment>
<feature type="coiled-coil region" evidence="1">
    <location>
        <begin position="8"/>
        <end position="35"/>
    </location>
</feature>